<gene>
    <name evidence="2" type="ORF">Taro_024124</name>
</gene>
<dbReference type="EMBL" id="NMUH01001349">
    <property type="protein sequence ID" value="MQL91520.1"/>
    <property type="molecule type" value="Genomic_DNA"/>
</dbReference>
<organism evidence="2 3">
    <name type="scientific">Colocasia esculenta</name>
    <name type="common">Wild taro</name>
    <name type="synonym">Arum esculentum</name>
    <dbReference type="NCBI Taxonomy" id="4460"/>
    <lineage>
        <taxon>Eukaryota</taxon>
        <taxon>Viridiplantae</taxon>
        <taxon>Streptophyta</taxon>
        <taxon>Embryophyta</taxon>
        <taxon>Tracheophyta</taxon>
        <taxon>Spermatophyta</taxon>
        <taxon>Magnoliopsida</taxon>
        <taxon>Liliopsida</taxon>
        <taxon>Araceae</taxon>
        <taxon>Aroideae</taxon>
        <taxon>Colocasieae</taxon>
        <taxon>Colocasia</taxon>
    </lineage>
</organism>
<feature type="region of interest" description="Disordered" evidence="1">
    <location>
        <begin position="319"/>
        <end position="341"/>
    </location>
</feature>
<evidence type="ECO:0000256" key="1">
    <source>
        <dbReference type="SAM" id="MobiDB-lite"/>
    </source>
</evidence>
<accession>A0A843VCU0</accession>
<evidence type="ECO:0000313" key="3">
    <source>
        <dbReference type="Proteomes" id="UP000652761"/>
    </source>
</evidence>
<dbReference type="Proteomes" id="UP000652761">
    <property type="component" value="Unassembled WGS sequence"/>
</dbReference>
<reference evidence="2" key="1">
    <citation type="submission" date="2017-07" db="EMBL/GenBank/DDBJ databases">
        <title>Taro Niue Genome Assembly and Annotation.</title>
        <authorList>
            <person name="Atibalentja N."/>
            <person name="Keating K."/>
            <person name="Fields C.J."/>
        </authorList>
    </citation>
    <scope>NUCLEOTIDE SEQUENCE</scope>
    <source>
        <strain evidence="2">Niue_2</strain>
        <tissue evidence="2">Leaf</tissue>
    </source>
</reference>
<dbReference type="AlphaFoldDB" id="A0A843VCU0"/>
<protein>
    <submittedName>
        <fullName evidence="2">Uncharacterized protein</fullName>
    </submittedName>
</protein>
<name>A0A843VCU0_COLES</name>
<evidence type="ECO:0000313" key="2">
    <source>
        <dbReference type="EMBL" id="MQL91520.1"/>
    </source>
</evidence>
<comment type="caution">
    <text evidence="2">The sequence shown here is derived from an EMBL/GenBank/DDBJ whole genome shotgun (WGS) entry which is preliminary data.</text>
</comment>
<proteinExistence type="predicted"/>
<keyword evidence="3" id="KW-1185">Reference proteome</keyword>
<sequence length="341" mass="38556">MKAQTAMKNPQLQMKMKFVSWLEVAKNRCIQLLSLMVSTHPLMCVDTLSGSVDTLQLKFQLMIFLDTWPLGDQGNLPRFLCPRTLRLLMDIWGYKYPCFWYSKGSHVRKSQEHSGRRQEEREKGICIQRSKVVPPREREGEEEKELVIAVVLVQKEIQPITYPIPNKKKVTRGRRKNWRAKSLFCALEKKGLVEKEGGEVACASSSSSSSLQVANIALAFLKIRGFGASSGHLQRLGDSWSIREGFPDFSLVSTSVKNPEEGVIGSFLGLPKESFTATFDPFGVFFRGKYPTHNVPTGTWRQCLDAKIQVRVQRSGRPLLERPETAAKSSEQNSKLFCPSI</sequence>